<evidence type="ECO:0008006" key="4">
    <source>
        <dbReference type="Google" id="ProtNLM"/>
    </source>
</evidence>
<feature type="transmembrane region" description="Helical" evidence="1">
    <location>
        <begin position="115"/>
        <end position="135"/>
    </location>
</feature>
<protein>
    <recommendedName>
        <fullName evidence="4">4-hydroxybenzoate polyprenyltransferase</fullName>
    </recommendedName>
</protein>
<keyword evidence="1" id="KW-0472">Membrane</keyword>
<feature type="transmembrane region" description="Helical" evidence="1">
    <location>
        <begin position="215"/>
        <end position="232"/>
    </location>
</feature>
<proteinExistence type="predicted"/>
<keyword evidence="1" id="KW-0812">Transmembrane</keyword>
<feature type="transmembrane region" description="Helical" evidence="1">
    <location>
        <begin position="173"/>
        <end position="194"/>
    </location>
</feature>
<dbReference type="EMBL" id="JACIBY010000021">
    <property type="protein sequence ID" value="MBB3841801.1"/>
    <property type="molecule type" value="Genomic_DNA"/>
</dbReference>
<name>A0A7W6ETW0_9BACT</name>
<gene>
    <name evidence="2" type="ORF">FHS57_005830</name>
</gene>
<dbReference type="Proteomes" id="UP000541352">
    <property type="component" value="Unassembled WGS sequence"/>
</dbReference>
<evidence type="ECO:0000313" key="3">
    <source>
        <dbReference type="Proteomes" id="UP000541352"/>
    </source>
</evidence>
<evidence type="ECO:0000256" key="1">
    <source>
        <dbReference type="SAM" id="Phobius"/>
    </source>
</evidence>
<evidence type="ECO:0000313" key="2">
    <source>
        <dbReference type="EMBL" id="MBB3841801.1"/>
    </source>
</evidence>
<reference evidence="2 3" key="1">
    <citation type="submission" date="2020-08" db="EMBL/GenBank/DDBJ databases">
        <title>Genomic Encyclopedia of Type Strains, Phase IV (KMG-IV): sequencing the most valuable type-strain genomes for metagenomic binning, comparative biology and taxonomic classification.</title>
        <authorList>
            <person name="Goeker M."/>
        </authorList>
    </citation>
    <scope>NUCLEOTIDE SEQUENCE [LARGE SCALE GENOMIC DNA]</scope>
    <source>
        <strain evidence="2 3">DSM 17976</strain>
    </source>
</reference>
<comment type="caution">
    <text evidence="2">The sequence shown here is derived from an EMBL/GenBank/DDBJ whole genome shotgun (WGS) entry which is preliminary data.</text>
</comment>
<keyword evidence="1" id="KW-1133">Transmembrane helix</keyword>
<feature type="transmembrane region" description="Helical" evidence="1">
    <location>
        <begin position="46"/>
        <end position="64"/>
    </location>
</feature>
<organism evidence="2 3">
    <name type="scientific">Runella defluvii</name>
    <dbReference type="NCBI Taxonomy" id="370973"/>
    <lineage>
        <taxon>Bacteria</taxon>
        <taxon>Pseudomonadati</taxon>
        <taxon>Bacteroidota</taxon>
        <taxon>Cytophagia</taxon>
        <taxon>Cytophagales</taxon>
        <taxon>Spirosomataceae</taxon>
        <taxon>Runella</taxon>
    </lineage>
</organism>
<accession>A0A7W6ETW0</accession>
<feature type="transmembrane region" description="Helical" evidence="1">
    <location>
        <begin position="90"/>
        <end position="109"/>
    </location>
</feature>
<keyword evidence="3" id="KW-1185">Reference proteome</keyword>
<sequence length="284" mass="32008">MNWLHTTAFIIGYYLKRAHWLSLDVVAGAMLTHTIAQRMPDGHGKVSWASTLLVGIAVFAIYVADRLLDNRKSRKVDTQRHRFHAQHEPMLLKILAGLGVVGLVCLFWLPKGMFIVGLTLAVLVLGYLVVIFKTTLTDGFQLFKEPIVALIYTAGVWWTALSASAETPWESKVFMGLFGLVAFQNLLLFSWFESFDMEEGYTLAIAWGTETVSKILMWISISVCAVATVVLFSTTYRYCVRAAITVSVMSLANDYLKRKSASVLPNERYRWLGDGVFFFTLWLV</sequence>
<dbReference type="RefSeq" id="WP_183979706.1">
    <property type="nucleotide sequence ID" value="NZ_JACIBY010000021.1"/>
</dbReference>
<dbReference type="AlphaFoldDB" id="A0A7W6ETW0"/>